<dbReference type="RefSeq" id="WP_155954984.1">
    <property type="nucleotide sequence ID" value="NZ_JAEMUK010000093.1"/>
</dbReference>
<keyword evidence="2" id="KW-1185">Reference proteome</keyword>
<organism evidence="1 2">
    <name type="scientific">Rhodomicrobium udaipurense</name>
    <dbReference type="NCBI Taxonomy" id="1202716"/>
    <lineage>
        <taxon>Bacteria</taxon>
        <taxon>Pseudomonadati</taxon>
        <taxon>Pseudomonadota</taxon>
        <taxon>Alphaproteobacteria</taxon>
        <taxon>Hyphomicrobiales</taxon>
        <taxon>Hyphomicrobiaceae</taxon>
        <taxon>Rhodomicrobium</taxon>
    </lineage>
</organism>
<evidence type="ECO:0000313" key="2">
    <source>
        <dbReference type="Proteomes" id="UP000623250"/>
    </source>
</evidence>
<comment type="caution">
    <text evidence="1">The sequence shown here is derived from an EMBL/GenBank/DDBJ whole genome shotgun (WGS) entry which is preliminary data.</text>
</comment>
<dbReference type="EMBL" id="JAEMUK010000093">
    <property type="protein sequence ID" value="MBJ7545236.1"/>
    <property type="molecule type" value="Genomic_DNA"/>
</dbReference>
<proteinExistence type="predicted"/>
<dbReference type="AlphaFoldDB" id="A0A8I1GIW4"/>
<gene>
    <name evidence="1" type="ORF">JDN41_16925</name>
</gene>
<evidence type="ECO:0000313" key="1">
    <source>
        <dbReference type="EMBL" id="MBJ7545236.1"/>
    </source>
</evidence>
<accession>A0A8I1GIW4</accession>
<reference evidence="1 2" key="1">
    <citation type="submission" date="2020-12" db="EMBL/GenBank/DDBJ databases">
        <title>Revised draft genomes of Rhodomicrobium vannielii ATCC 17100 and Rhodomicrobium udaipurense JA643.</title>
        <authorList>
            <person name="Conners E.M."/>
            <person name="Davenport E.J."/>
            <person name="Bose A."/>
        </authorList>
    </citation>
    <scope>NUCLEOTIDE SEQUENCE [LARGE SCALE GENOMIC DNA]</scope>
    <source>
        <strain evidence="1 2">JA643</strain>
    </source>
</reference>
<sequence>MNGGKLIVSMERREVHLDNGRRGLGRSEAFAQSGKVQRLAGMKRGVDSLVE</sequence>
<name>A0A8I1GIW4_9HYPH</name>
<dbReference type="Proteomes" id="UP000623250">
    <property type="component" value="Unassembled WGS sequence"/>
</dbReference>
<protein>
    <submittedName>
        <fullName evidence="1">Uncharacterized protein</fullName>
    </submittedName>
</protein>